<evidence type="ECO:0000259" key="2">
    <source>
        <dbReference type="Pfam" id="PF07593"/>
    </source>
</evidence>
<evidence type="ECO:0000313" key="4">
    <source>
        <dbReference type="Proteomes" id="UP001172082"/>
    </source>
</evidence>
<keyword evidence="4" id="KW-1185">Reference proteome</keyword>
<dbReference type="SUPFAM" id="SSF69318">
    <property type="entry name" value="Integrin alpha N-terminal domain"/>
    <property type="match status" value="2"/>
</dbReference>
<gene>
    <name evidence="3" type="ORF">QQ008_23250</name>
</gene>
<dbReference type="Gene3D" id="2.130.10.130">
    <property type="entry name" value="Integrin alpha, N-terminal"/>
    <property type="match status" value="2"/>
</dbReference>
<reference evidence="3" key="1">
    <citation type="submission" date="2023-06" db="EMBL/GenBank/DDBJ databases">
        <title>Genomic of Parafulvivirga corallium.</title>
        <authorList>
            <person name="Wang G."/>
        </authorList>
    </citation>
    <scope>NUCLEOTIDE SEQUENCE</scope>
    <source>
        <strain evidence="3">BMA10</strain>
    </source>
</reference>
<dbReference type="InterPro" id="IPR028994">
    <property type="entry name" value="Integrin_alpha_N"/>
</dbReference>
<sequence length="693" mass="77778">MAFLLKKIADNALPQYNYTLNKKRAEYHLRMHRQFGSPINDEYLFKYVNELVFVGENAKVIEILEARMKERGFDTISRLNRKTHYPYFNILGMAYNQLAEDENCVIGHSSQSCIIPIKEAGVHVRTTGAKKAIAFFTKILQSFPDDLHARWMLNLSYMTLGQYPHAIPKAYLIEGIYEDHKQGFPYFPNIAGALNLDTFGLAGGICTEDFNNDGNLDVMTSSYGLTDQLRYYEYNSGNFVDKTEKAGLKGIVSGLNLVHADYDNDGFEDVLVLRGAWFKDHGRHPNSLLRNNGNGTFEDVTESSGLFSQYPTQTASWADFDLDGDLDLFIANESTERGNYPCELYQNNGDGTFIESAEKYGIEAFGFYKGAVWGDINNDSYPDLYLSNYNGLNKLYLNRKTADGQRKFEEIGKSAGVQEPYSSFPTWFFDYNNDGLEDIFVSGYDQNRLSKATIDEALEVLGRESPASKPRLYKNNGDLTFTDVTEQMGLNRAVYSMGCNFGDLDNDGWLDFYLGTGTPDLASIVPNRMYRNDQGKIYTDVTMAGGFGHIQKGHGVAFSDIDNDGDQDIYIVMGGAVSGDTFHNALFQNPGFGNNWISLSLEGTTANRSAIGTKIHITATSENDQPIKIYRVVNTGGSFGASTLRQEIGLARAVLIDELKIIWPDKQRSTNVWTNVPINNTYTIRQGDRQLHK</sequence>
<evidence type="ECO:0000256" key="1">
    <source>
        <dbReference type="ARBA" id="ARBA00022729"/>
    </source>
</evidence>
<accession>A0ABT8KVB1</accession>
<dbReference type="Proteomes" id="UP001172082">
    <property type="component" value="Unassembled WGS sequence"/>
</dbReference>
<dbReference type="Pfam" id="PF13517">
    <property type="entry name" value="FG-GAP_3"/>
    <property type="match status" value="3"/>
</dbReference>
<dbReference type="InterPro" id="IPR011519">
    <property type="entry name" value="UnbV_ASPIC"/>
</dbReference>
<organism evidence="3 4">
    <name type="scientific">Splendidivirga corallicola</name>
    <dbReference type="NCBI Taxonomy" id="3051826"/>
    <lineage>
        <taxon>Bacteria</taxon>
        <taxon>Pseudomonadati</taxon>
        <taxon>Bacteroidota</taxon>
        <taxon>Cytophagia</taxon>
        <taxon>Cytophagales</taxon>
        <taxon>Splendidivirgaceae</taxon>
        <taxon>Splendidivirga</taxon>
    </lineage>
</organism>
<dbReference type="PANTHER" id="PTHR16026:SF0">
    <property type="entry name" value="CARTILAGE ACIDIC PROTEIN 1"/>
    <property type="match status" value="1"/>
</dbReference>
<comment type="caution">
    <text evidence="3">The sequence shown here is derived from an EMBL/GenBank/DDBJ whole genome shotgun (WGS) entry which is preliminary data.</text>
</comment>
<dbReference type="Pfam" id="PF07593">
    <property type="entry name" value="UnbV_ASPIC"/>
    <property type="match status" value="1"/>
</dbReference>
<dbReference type="RefSeq" id="WP_346754352.1">
    <property type="nucleotide sequence ID" value="NZ_JAUJEA010000011.1"/>
</dbReference>
<protein>
    <submittedName>
        <fullName evidence="3">CRTAC1 family protein</fullName>
    </submittedName>
</protein>
<dbReference type="InterPro" id="IPR013517">
    <property type="entry name" value="FG-GAP"/>
</dbReference>
<keyword evidence="1" id="KW-0732">Signal</keyword>
<dbReference type="PANTHER" id="PTHR16026">
    <property type="entry name" value="CARTILAGE ACIDIC PROTEIN 1"/>
    <property type="match status" value="1"/>
</dbReference>
<feature type="domain" description="ASPIC/UnbV" evidence="2">
    <location>
        <begin position="610"/>
        <end position="683"/>
    </location>
</feature>
<dbReference type="InterPro" id="IPR027039">
    <property type="entry name" value="Crtac1"/>
</dbReference>
<name>A0ABT8KVB1_9BACT</name>
<evidence type="ECO:0000313" key="3">
    <source>
        <dbReference type="EMBL" id="MDN5204328.1"/>
    </source>
</evidence>
<proteinExistence type="predicted"/>
<dbReference type="EMBL" id="JAUJEA010000011">
    <property type="protein sequence ID" value="MDN5204328.1"/>
    <property type="molecule type" value="Genomic_DNA"/>
</dbReference>